<organism evidence="2 3">
    <name type="scientific">Halorubrum laminariae</name>
    <dbReference type="NCBI Taxonomy" id="1433523"/>
    <lineage>
        <taxon>Archaea</taxon>
        <taxon>Methanobacteriati</taxon>
        <taxon>Methanobacteriota</taxon>
        <taxon>Stenosarchaea group</taxon>
        <taxon>Halobacteria</taxon>
        <taxon>Halobacteriales</taxon>
        <taxon>Haloferacaceae</taxon>
        <taxon>Halorubrum</taxon>
    </lineage>
</organism>
<dbReference type="Proteomes" id="UP001597185">
    <property type="component" value="Unassembled WGS sequence"/>
</dbReference>
<accession>A0ABD6BXF4</accession>
<comment type="caution">
    <text evidence="2">The sequence shown here is derived from an EMBL/GenBank/DDBJ whole genome shotgun (WGS) entry which is preliminary data.</text>
</comment>
<evidence type="ECO:0008006" key="4">
    <source>
        <dbReference type="Google" id="ProtNLM"/>
    </source>
</evidence>
<feature type="region of interest" description="Disordered" evidence="1">
    <location>
        <begin position="1"/>
        <end position="90"/>
    </location>
</feature>
<name>A0ABD6BXF4_9EURY</name>
<gene>
    <name evidence="2" type="ORF">ACFR9T_00610</name>
</gene>
<evidence type="ECO:0000313" key="2">
    <source>
        <dbReference type="EMBL" id="MFD1569109.1"/>
    </source>
</evidence>
<reference evidence="2 3" key="1">
    <citation type="journal article" date="2019" name="Int. J. Syst. Evol. Microbiol.">
        <title>The Global Catalogue of Microorganisms (GCM) 10K type strain sequencing project: providing services to taxonomists for standard genome sequencing and annotation.</title>
        <authorList>
            <consortium name="The Broad Institute Genomics Platform"/>
            <consortium name="The Broad Institute Genome Sequencing Center for Infectious Disease"/>
            <person name="Wu L."/>
            <person name="Ma J."/>
        </authorList>
    </citation>
    <scope>NUCLEOTIDE SEQUENCE [LARGE SCALE GENOMIC DNA]</scope>
    <source>
        <strain evidence="2 3">CGMCC 1.12689</strain>
    </source>
</reference>
<dbReference type="AlphaFoldDB" id="A0ABD6BXF4"/>
<dbReference type="RefSeq" id="WP_256418463.1">
    <property type="nucleotide sequence ID" value="NZ_JANHDL010000006.1"/>
</dbReference>
<keyword evidence="3" id="KW-1185">Reference proteome</keyword>
<proteinExistence type="predicted"/>
<feature type="compositionally biased region" description="Basic and acidic residues" evidence="1">
    <location>
        <begin position="61"/>
        <end position="85"/>
    </location>
</feature>
<sequence length="252" mass="27758">MASRQGGSGDAEPLGPGSTDRRTASTAAPATPDTRRDDSPADSRPGAPQRRRSRSRSHPYPGERRPSGAEPSRDAVARTPEDPPLRDPGLYALTDHFRERLEQPGRYVSTRIVSDAIRRGQLRWNRTDGWRFALVDSGVRFVVVVGDTETNSPVVVTGWTEVADREAALDASRWDAVDVDTITVRTALSESASSPIPDRIRPRVVTRPFEVGDHRLETAPGDPFVRCTACGCRFRSKEAITSRRCQDRSVGR</sequence>
<evidence type="ECO:0000313" key="3">
    <source>
        <dbReference type="Proteomes" id="UP001597185"/>
    </source>
</evidence>
<dbReference type="EMBL" id="JBHUDB010000001">
    <property type="protein sequence ID" value="MFD1569109.1"/>
    <property type="molecule type" value="Genomic_DNA"/>
</dbReference>
<protein>
    <recommendedName>
        <fullName evidence="4">Halobacterial output domain-containing protein</fullName>
    </recommendedName>
</protein>
<evidence type="ECO:0000256" key="1">
    <source>
        <dbReference type="SAM" id="MobiDB-lite"/>
    </source>
</evidence>